<dbReference type="OrthoDB" id="3784033at2"/>
<dbReference type="RefSeq" id="WP_146356014.1">
    <property type="nucleotide sequence ID" value="NZ_VOIR01000013.1"/>
</dbReference>
<organism evidence="2 3">
    <name type="scientific">Agrococcus sediminis</name>
    <dbReference type="NCBI Taxonomy" id="2599924"/>
    <lineage>
        <taxon>Bacteria</taxon>
        <taxon>Bacillati</taxon>
        <taxon>Actinomycetota</taxon>
        <taxon>Actinomycetes</taxon>
        <taxon>Micrococcales</taxon>
        <taxon>Microbacteriaceae</taxon>
        <taxon>Agrococcus</taxon>
    </lineage>
</organism>
<keyword evidence="1" id="KW-0732">Signal</keyword>
<evidence type="ECO:0008006" key="4">
    <source>
        <dbReference type="Google" id="ProtNLM"/>
    </source>
</evidence>
<sequence>MPRRRSLGALAAACLLAVAPLGCAGAPAPDEGPAPDVLVELVQLRGDVASGHVELRVTNRGDRELVIASAAYESSRWSAPMVRDDEARIPPGARRNLRLPLPEPTCDAGPLEHRATLRLADGRELEAEPTDPYGQLEALDDAVCDLRAFEREVAGLAWGEPDIPEDGSRPAALRVEVTPVPGDGEPLGRLEAIPATVLLALEADGERAEALPLGIELRAGAAPIAVRVPLVPGRCDLHAVAEDKQGTLFRIRAEHGDRPVDLVLPSPDAQRDALLDWVVARCAALP</sequence>
<feature type="chain" id="PRO_5038597975" description="DUF4232 domain-containing protein" evidence="1">
    <location>
        <begin position="25"/>
        <end position="286"/>
    </location>
</feature>
<keyword evidence="3" id="KW-1185">Reference proteome</keyword>
<reference evidence="2 3" key="1">
    <citation type="submission" date="2019-08" db="EMBL/GenBank/DDBJ databases">
        <title>Agrococcus lahaulensis sp. nov., isolated from a cold desert of the Indian Himalayas.</title>
        <authorList>
            <person name="Qu J.H."/>
        </authorList>
    </citation>
    <scope>NUCLEOTIDE SEQUENCE [LARGE SCALE GENOMIC DNA]</scope>
    <source>
        <strain evidence="2 3">NS18</strain>
    </source>
</reference>
<comment type="caution">
    <text evidence="2">The sequence shown here is derived from an EMBL/GenBank/DDBJ whole genome shotgun (WGS) entry which is preliminary data.</text>
</comment>
<dbReference type="Proteomes" id="UP000323221">
    <property type="component" value="Unassembled WGS sequence"/>
</dbReference>
<accession>A0A5M8QC80</accession>
<proteinExistence type="predicted"/>
<gene>
    <name evidence="2" type="ORF">FQ330_05940</name>
</gene>
<evidence type="ECO:0000313" key="3">
    <source>
        <dbReference type="Proteomes" id="UP000323221"/>
    </source>
</evidence>
<evidence type="ECO:0000313" key="2">
    <source>
        <dbReference type="EMBL" id="KAA6433635.1"/>
    </source>
</evidence>
<protein>
    <recommendedName>
        <fullName evidence="4">DUF4232 domain-containing protein</fullName>
    </recommendedName>
</protein>
<dbReference type="AlphaFoldDB" id="A0A5M8QC80"/>
<feature type="signal peptide" evidence="1">
    <location>
        <begin position="1"/>
        <end position="24"/>
    </location>
</feature>
<evidence type="ECO:0000256" key="1">
    <source>
        <dbReference type="SAM" id="SignalP"/>
    </source>
</evidence>
<dbReference type="EMBL" id="VOIR01000013">
    <property type="protein sequence ID" value="KAA6433635.1"/>
    <property type="molecule type" value="Genomic_DNA"/>
</dbReference>
<name>A0A5M8QC80_9MICO</name>